<organism evidence="3 4">
    <name type="scientific">Gordonia rubripertincta</name>
    <name type="common">Rhodococcus corallinus</name>
    <dbReference type="NCBI Taxonomy" id="36822"/>
    <lineage>
        <taxon>Bacteria</taxon>
        <taxon>Bacillati</taxon>
        <taxon>Actinomycetota</taxon>
        <taxon>Actinomycetes</taxon>
        <taxon>Mycobacteriales</taxon>
        <taxon>Gordoniaceae</taxon>
        <taxon>Gordonia</taxon>
    </lineage>
</organism>
<feature type="domain" description="DUF305" evidence="2">
    <location>
        <begin position="46"/>
        <end position="200"/>
    </location>
</feature>
<keyword evidence="1" id="KW-0812">Transmembrane</keyword>
<dbReference type="InterPro" id="IPR005183">
    <property type="entry name" value="DUF305_CopM-like"/>
</dbReference>
<protein>
    <submittedName>
        <fullName evidence="3">DUF305 domain-containing protein</fullName>
    </submittedName>
</protein>
<name>A0ABT4N1N9_GORRU</name>
<evidence type="ECO:0000313" key="4">
    <source>
        <dbReference type="Proteomes" id="UP001067235"/>
    </source>
</evidence>
<dbReference type="InterPro" id="IPR012347">
    <property type="entry name" value="Ferritin-like"/>
</dbReference>
<dbReference type="RefSeq" id="WP_084837560.1">
    <property type="nucleotide sequence ID" value="NZ_JAPWIE010000008.1"/>
</dbReference>
<dbReference type="Pfam" id="PF03713">
    <property type="entry name" value="DUF305"/>
    <property type="match status" value="1"/>
</dbReference>
<proteinExistence type="predicted"/>
<dbReference type="Gene3D" id="1.20.1260.10">
    <property type="match status" value="1"/>
</dbReference>
<evidence type="ECO:0000313" key="3">
    <source>
        <dbReference type="EMBL" id="MCZ4553183.1"/>
    </source>
</evidence>
<reference evidence="3" key="1">
    <citation type="submission" date="2022-12" db="EMBL/GenBank/DDBJ databases">
        <authorList>
            <person name="Krivoruchko A.V."/>
            <person name="Elkin A."/>
        </authorList>
    </citation>
    <scope>NUCLEOTIDE SEQUENCE</scope>
    <source>
        <strain evidence="3">IEGM 1388</strain>
    </source>
</reference>
<dbReference type="PANTHER" id="PTHR36933">
    <property type="entry name" value="SLL0788 PROTEIN"/>
    <property type="match status" value="1"/>
</dbReference>
<evidence type="ECO:0000256" key="1">
    <source>
        <dbReference type="SAM" id="Phobius"/>
    </source>
</evidence>
<keyword evidence="1" id="KW-1133">Transmembrane helix</keyword>
<keyword evidence="1" id="KW-0472">Membrane</keyword>
<evidence type="ECO:0000259" key="2">
    <source>
        <dbReference type="Pfam" id="PF03713"/>
    </source>
</evidence>
<comment type="caution">
    <text evidence="3">The sequence shown here is derived from an EMBL/GenBank/DDBJ whole genome shotgun (WGS) entry which is preliminary data.</text>
</comment>
<sequence>MNIALRQWLWPVVVAIVALVIGLCVGLAVDSEESDAVAAPVATAVDIGFAQDMSAHHQQAVMMCDLVPGAAAPDVRGLVAQIRSAQWREIGQMMGWLQMLDAPLQGAEPMRWMGEAGHGHAGDTGEMPGMADGDELTALHTASGVPGEILFLQLMIRHHQGGIDMAGHASRTVANPEIRRAAVAMVKGQSDEIAVMTVMLHQRGGEALPYPV</sequence>
<feature type="transmembrane region" description="Helical" evidence="1">
    <location>
        <begin position="7"/>
        <end position="29"/>
    </location>
</feature>
<dbReference type="EMBL" id="JAPWIE010000008">
    <property type="protein sequence ID" value="MCZ4553183.1"/>
    <property type="molecule type" value="Genomic_DNA"/>
</dbReference>
<keyword evidence="4" id="KW-1185">Reference proteome</keyword>
<dbReference type="Proteomes" id="UP001067235">
    <property type="component" value="Unassembled WGS sequence"/>
</dbReference>
<accession>A0ABT4N1N9</accession>
<dbReference type="PANTHER" id="PTHR36933:SF1">
    <property type="entry name" value="SLL0788 PROTEIN"/>
    <property type="match status" value="1"/>
</dbReference>
<gene>
    <name evidence="3" type="ORF">O4213_24585</name>
</gene>